<sequence>MTASSVVEPLRPIDTRDAAAVIAATFVDLDIARWLVPHDAAERERCLRKQFAWLISAALAHDGRLHGIRENGHLVAAALWTIHPGGKPAEPPGYDTALRSITGAHYPRFRALDDVLAATTPTMAHHHLALLAAADRGRRLGSTLLSTYLAWADRQRPVRPMLHLHASSPRAAQLYIRHGFEADDPAEIPHSDGLHAFPMHRHSATAPLSAPLRVVQP</sequence>
<evidence type="ECO:0000313" key="3">
    <source>
        <dbReference type="Proteomes" id="UP000182740"/>
    </source>
</evidence>
<dbReference type="STRING" id="546364.SAMN04489730_3811"/>
<dbReference type="SUPFAM" id="SSF55729">
    <property type="entry name" value="Acyl-CoA N-acyltransferases (Nat)"/>
    <property type="match status" value="1"/>
</dbReference>
<proteinExistence type="predicted"/>
<organism evidence="2 3">
    <name type="scientific">Amycolatopsis australiensis</name>
    <dbReference type="NCBI Taxonomy" id="546364"/>
    <lineage>
        <taxon>Bacteria</taxon>
        <taxon>Bacillati</taxon>
        <taxon>Actinomycetota</taxon>
        <taxon>Actinomycetes</taxon>
        <taxon>Pseudonocardiales</taxon>
        <taxon>Pseudonocardiaceae</taxon>
        <taxon>Amycolatopsis</taxon>
    </lineage>
</organism>
<dbReference type="Proteomes" id="UP000182740">
    <property type="component" value="Unassembled WGS sequence"/>
</dbReference>
<dbReference type="EMBL" id="FPJG01000006">
    <property type="protein sequence ID" value="SFW74675.1"/>
    <property type="molecule type" value="Genomic_DNA"/>
</dbReference>
<dbReference type="Pfam" id="PF00583">
    <property type="entry name" value="Acetyltransf_1"/>
    <property type="match status" value="1"/>
</dbReference>
<gene>
    <name evidence="2" type="ORF">SAMN04489730_3811</name>
</gene>
<name>A0A1K1RQX3_9PSEU</name>
<accession>A0A1K1RQX3</accession>
<keyword evidence="3" id="KW-1185">Reference proteome</keyword>
<protein>
    <recommendedName>
        <fullName evidence="1">N-acetyltransferase domain-containing protein</fullName>
    </recommendedName>
</protein>
<dbReference type="AlphaFoldDB" id="A0A1K1RQX3"/>
<reference evidence="3" key="1">
    <citation type="submission" date="2016-11" db="EMBL/GenBank/DDBJ databases">
        <authorList>
            <person name="Varghese N."/>
            <person name="Submissions S."/>
        </authorList>
    </citation>
    <scope>NUCLEOTIDE SEQUENCE [LARGE SCALE GENOMIC DNA]</scope>
    <source>
        <strain evidence="3">DSM 44671</strain>
    </source>
</reference>
<dbReference type="InterPro" id="IPR000182">
    <property type="entry name" value="GNAT_dom"/>
</dbReference>
<dbReference type="GO" id="GO:0016747">
    <property type="term" value="F:acyltransferase activity, transferring groups other than amino-acyl groups"/>
    <property type="evidence" value="ECO:0007669"/>
    <property type="project" value="InterPro"/>
</dbReference>
<dbReference type="Gene3D" id="3.40.630.30">
    <property type="match status" value="1"/>
</dbReference>
<evidence type="ECO:0000259" key="1">
    <source>
        <dbReference type="Pfam" id="PF00583"/>
    </source>
</evidence>
<feature type="domain" description="N-acetyltransferase" evidence="1">
    <location>
        <begin position="41"/>
        <end position="180"/>
    </location>
</feature>
<dbReference type="RefSeq" id="WP_177328852.1">
    <property type="nucleotide sequence ID" value="NZ_FPJG01000006.1"/>
</dbReference>
<dbReference type="InterPro" id="IPR016181">
    <property type="entry name" value="Acyl_CoA_acyltransferase"/>
</dbReference>
<evidence type="ECO:0000313" key="2">
    <source>
        <dbReference type="EMBL" id="SFW74675.1"/>
    </source>
</evidence>